<dbReference type="SUPFAM" id="SSF55826">
    <property type="entry name" value="YbaK/ProRS associated domain"/>
    <property type="match status" value="1"/>
</dbReference>
<dbReference type="PANTHER" id="PTHR30411:SF0">
    <property type="entry name" value="CYS-TRNA(PRO)_CYS-TRNA(CYS) DEACYLASE YBAK"/>
    <property type="match status" value="1"/>
</dbReference>
<dbReference type="Pfam" id="PF04073">
    <property type="entry name" value="tRNA_edit"/>
    <property type="match status" value="1"/>
</dbReference>
<dbReference type="GO" id="GO:0002161">
    <property type="term" value="F:aminoacyl-tRNA deacylase activity"/>
    <property type="evidence" value="ECO:0007669"/>
    <property type="project" value="InterPro"/>
</dbReference>
<dbReference type="InterPro" id="IPR004369">
    <property type="entry name" value="Prolyl-tRNA_editing_YbaK/EbsC"/>
</dbReference>
<feature type="domain" description="YbaK/aminoacyl-tRNA synthetase-associated" evidence="5">
    <location>
        <begin position="44"/>
        <end position="158"/>
    </location>
</feature>
<proteinExistence type="inferred from homology"/>
<dbReference type="Gene3D" id="3.90.960.10">
    <property type="entry name" value="YbaK/aminoacyl-tRNA synthetase-associated domain"/>
    <property type="match status" value="1"/>
</dbReference>
<dbReference type="RefSeq" id="WP_064855437.1">
    <property type="nucleotide sequence ID" value="NZ_LZIM01000100.1"/>
</dbReference>
<reference evidence="7" key="1">
    <citation type="submission" date="2016-06" db="EMBL/GenBank/DDBJ databases">
        <authorList>
            <person name="Sutton G."/>
            <person name="Brinkac L."/>
            <person name="Sanka R."/>
            <person name="Adams M."/>
            <person name="Lau E."/>
            <person name="Mehaffy C."/>
            <person name="Tameris M."/>
            <person name="Hatherill M."/>
            <person name="Hanekom W."/>
            <person name="Mahomed H."/>
            <person name="Mcshane H."/>
        </authorList>
    </citation>
    <scope>NUCLEOTIDE SEQUENCE [LARGE SCALE GENOMIC DNA]</scope>
    <source>
        <strain evidence="7">852014-51077_SCH5608930-a</strain>
    </source>
</reference>
<dbReference type="EC" id="4.2.-.-" evidence="4"/>
<dbReference type="InterPro" id="IPR036754">
    <property type="entry name" value="YbaK/aa-tRNA-synt-asso_dom_sf"/>
</dbReference>
<comment type="caution">
    <text evidence="6">The sequence shown here is derived from an EMBL/GenBank/DDBJ whole genome shotgun (WGS) entry which is preliminary data.</text>
</comment>
<evidence type="ECO:0000313" key="6">
    <source>
        <dbReference type="EMBL" id="OBG05286.1"/>
    </source>
</evidence>
<dbReference type="PANTHER" id="PTHR30411">
    <property type="entry name" value="CYTOPLASMIC PROTEIN"/>
    <property type="match status" value="1"/>
</dbReference>
<dbReference type="PIRSF" id="PIRSF006181">
    <property type="entry name" value="EbsC_YbaK"/>
    <property type="match status" value="1"/>
</dbReference>
<organism evidence="6 7">
    <name type="scientific">Mycolicibacter sinensis (strain JDM601)</name>
    <name type="common">Mycobacterium sinense</name>
    <dbReference type="NCBI Taxonomy" id="875328"/>
    <lineage>
        <taxon>Bacteria</taxon>
        <taxon>Bacillati</taxon>
        <taxon>Actinomycetota</taxon>
        <taxon>Actinomycetes</taxon>
        <taxon>Mycobacteriales</taxon>
        <taxon>Mycobacteriaceae</taxon>
        <taxon>Mycolicibacter</taxon>
    </lineage>
</organism>
<dbReference type="AlphaFoldDB" id="A0A1A2EKD8"/>
<dbReference type="EMBL" id="LZIN01000060">
    <property type="protein sequence ID" value="OBG05286.1"/>
    <property type="molecule type" value="Genomic_DNA"/>
</dbReference>
<dbReference type="GO" id="GO:0016829">
    <property type="term" value="F:lyase activity"/>
    <property type="evidence" value="ECO:0007669"/>
    <property type="project" value="UniProtKB-KW"/>
</dbReference>
<gene>
    <name evidence="6" type="ORF">A5771_10380</name>
</gene>
<accession>A0A1A2EKD8</accession>
<protein>
    <recommendedName>
        <fullName evidence="4">Cys-tRNA(Pro)/Cys-tRNA(Cys) deacylase</fullName>
        <ecNumber evidence="4">4.2.-.-</ecNumber>
    </recommendedName>
</protein>
<dbReference type="OrthoDB" id="9809296at2"/>
<evidence type="ECO:0000256" key="1">
    <source>
        <dbReference type="ARBA" id="ARBA00009798"/>
    </source>
</evidence>
<evidence type="ECO:0000256" key="4">
    <source>
        <dbReference type="PIRNR" id="PIRNR006181"/>
    </source>
</evidence>
<dbReference type="InterPro" id="IPR007214">
    <property type="entry name" value="YbaK/aa-tRNA-synth-assoc-dom"/>
</dbReference>
<evidence type="ECO:0000259" key="5">
    <source>
        <dbReference type="Pfam" id="PF04073"/>
    </source>
</evidence>
<comment type="similarity">
    <text evidence="1 4">Belongs to the prolyl-tRNA editing family. YbaK/EbsC subfamily.</text>
</comment>
<dbReference type="GO" id="GO:0006412">
    <property type="term" value="P:translation"/>
    <property type="evidence" value="ECO:0007669"/>
    <property type="project" value="UniProtKB-KW"/>
</dbReference>
<name>A0A1A2EKD8_MYCSD</name>
<evidence type="ECO:0000256" key="3">
    <source>
        <dbReference type="ARBA" id="ARBA00023239"/>
    </source>
</evidence>
<dbReference type="CDD" id="cd00002">
    <property type="entry name" value="YbaK_deacylase"/>
    <property type="match status" value="1"/>
</dbReference>
<evidence type="ECO:0000256" key="2">
    <source>
        <dbReference type="ARBA" id="ARBA00022917"/>
    </source>
</evidence>
<keyword evidence="2 4" id="KW-0648">Protein biosynthesis</keyword>
<dbReference type="Proteomes" id="UP000093985">
    <property type="component" value="Unassembled WGS sequence"/>
</dbReference>
<sequence>MSRAATRAIAALIAAQVRHEVLHYHHDPDQRSFGAEAVEQLATAGPAGVRPEQVFKTLIVELSGATPPALAVAVLPVPAKLSLKSVASALGAPKAALADPAVAQRATGYVLGGISPFGQRRALPTVVDASAADFGRVLCSAGRRGWDVAVAPADLIRLTVAVVADISAR</sequence>
<evidence type="ECO:0000313" key="7">
    <source>
        <dbReference type="Proteomes" id="UP000093985"/>
    </source>
</evidence>
<keyword evidence="3 4" id="KW-0456">Lyase</keyword>